<evidence type="ECO:0000256" key="8">
    <source>
        <dbReference type="ARBA" id="ARBA00022741"/>
    </source>
</evidence>
<dbReference type="Pfam" id="PF03109">
    <property type="entry name" value="ABC1"/>
    <property type="match status" value="1"/>
</dbReference>
<keyword evidence="11 13" id="KW-1133">Transmembrane helix</keyword>
<evidence type="ECO:0000256" key="11">
    <source>
        <dbReference type="ARBA" id="ARBA00022989"/>
    </source>
</evidence>
<keyword evidence="10" id="KW-0067">ATP-binding</keyword>
<evidence type="ECO:0000256" key="5">
    <source>
        <dbReference type="ARBA" id="ARBA00022679"/>
    </source>
</evidence>
<keyword evidence="7 13" id="KW-0812">Transmembrane</keyword>
<feature type="domain" description="ABC1 atypical kinase-like" evidence="14">
    <location>
        <begin position="98"/>
        <end position="342"/>
    </location>
</feature>
<dbReference type="InterPro" id="IPR050154">
    <property type="entry name" value="UbiB_kinase"/>
</dbReference>
<keyword evidence="4" id="KW-0997">Cell inner membrane</keyword>
<evidence type="ECO:0000256" key="7">
    <source>
        <dbReference type="ARBA" id="ARBA00022692"/>
    </source>
</evidence>
<dbReference type="RefSeq" id="WP_274944339.1">
    <property type="nucleotide sequence ID" value="NZ_JANWOI010000004.1"/>
</dbReference>
<gene>
    <name evidence="15" type="primary">ubiB</name>
    <name evidence="15" type="ORF">NYP16_11795</name>
</gene>
<dbReference type="Proteomes" id="UP001141619">
    <property type="component" value="Unassembled WGS sequence"/>
</dbReference>
<evidence type="ECO:0000256" key="10">
    <source>
        <dbReference type="ARBA" id="ARBA00022840"/>
    </source>
</evidence>
<dbReference type="GO" id="GO:0005524">
    <property type="term" value="F:ATP binding"/>
    <property type="evidence" value="ECO:0007669"/>
    <property type="project" value="UniProtKB-KW"/>
</dbReference>
<keyword evidence="9" id="KW-0418">Kinase</keyword>
<evidence type="ECO:0000256" key="1">
    <source>
        <dbReference type="ARBA" id="ARBA00005020"/>
    </source>
</evidence>
<evidence type="ECO:0000259" key="14">
    <source>
        <dbReference type="Pfam" id="PF03109"/>
    </source>
</evidence>
<proteinExistence type="inferred from homology"/>
<evidence type="ECO:0000256" key="2">
    <source>
        <dbReference type="ARBA" id="ARBA00009670"/>
    </source>
</evidence>
<keyword evidence="5" id="KW-0808">Transferase</keyword>
<dbReference type="NCBIfam" id="TIGR01982">
    <property type="entry name" value="UbiB"/>
    <property type="match status" value="1"/>
</dbReference>
<dbReference type="CDD" id="cd13972">
    <property type="entry name" value="UbiB"/>
    <property type="match status" value="1"/>
</dbReference>
<evidence type="ECO:0000256" key="4">
    <source>
        <dbReference type="ARBA" id="ARBA00022519"/>
    </source>
</evidence>
<keyword evidence="16" id="KW-1185">Reference proteome</keyword>
<dbReference type="GO" id="GO:0006744">
    <property type="term" value="P:ubiquinone biosynthetic process"/>
    <property type="evidence" value="ECO:0007669"/>
    <property type="project" value="UniProtKB-KW"/>
</dbReference>
<dbReference type="InterPro" id="IPR010232">
    <property type="entry name" value="UbiB"/>
</dbReference>
<dbReference type="AlphaFoldDB" id="A0A9X3TZU4"/>
<evidence type="ECO:0000313" key="15">
    <source>
        <dbReference type="EMBL" id="MDA5194633.1"/>
    </source>
</evidence>
<evidence type="ECO:0000256" key="9">
    <source>
        <dbReference type="ARBA" id="ARBA00022777"/>
    </source>
</evidence>
<comment type="similarity">
    <text evidence="2">Belongs to the protein kinase superfamily. ADCK protein kinase family.</text>
</comment>
<dbReference type="PANTHER" id="PTHR10566">
    <property type="entry name" value="CHAPERONE-ACTIVITY OF BC1 COMPLEX CABC1 -RELATED"/>
    <property type="match status" value="1"/>
</dbReference>
<keyword evidence="12 13" id="KW-0472">Membrane</keyword>
<keyword evidence="8" id="KW-0547">Nucleotide-binding</keyword>
<comment type="pathway">
    <text evidence="1">Cofactor biosynthesis; ubiquinone biosynthesis [regulation].</text>
</comment>
<feature type="transmembrane region" description="Helical" evidence="13">
    <location>
        <begin position="493"/>
        <end position="515"/>
    </location>
</feature>
<dbReference type="SUPFAM" id="SSF56112">
    <property type="entry name" value="Protein kinase-like (PK-like)"/>
    <property type="match status" value="1"/>
</dbReference>
<evidence type="ECO:0000256" key="6">
    <source>
        <dbReference type="ARBA" id="ARBA00022688"/>
    </source>
</evidence>
<evidence type="ECO:0000256" key="3">
    <source>
        <dbReference type="ARBA" id="ARBA00022475"/>
    </source>
</evidence>
<accession>A0A9X3TZU4</accession>
<reference evidence="15" key="1">
    <citation type="submission" date="2022-08" db="EMBL/GenBank/DDBJ databases">
        <authorList>
            <person name="Vandamme P."/>
            <person name="Hettiarachchi A."/>
            <person name="Peeters C."/>
            <person name="Cnockaert M."/>
            <person name="Carlier A."/>
        </authorList>
    </citation>
    <scope>NUCLEOTIDE SEQUENCE</scope>
    <source>
        <strain evidence="15">LMG 31809</strain>
    </source>
</reference>
<keyword evidence="3" id="KW-1003">Cell membrane</keyword>
<dbReference type="InterPro" id="IPR004147">
    <property type="entry name" value="ABC1_dom"/>
</dbReference>
<keyword evidence="6" id="KW-0831">Ubiquinone biosynthesis</keyword>
<name>A0A9X3TZU4_9PROT</name>
<evidence type="ECO:0000313" key="16">
    <source>
        <dbReference type="Proteomes" id="UP001141619"/>
    </source>
</evidence>
<evidence type="ECO:0000256" key="12">
    <source>
        <dbReference type="ARBA" id="ARBA00023136"/>
    </source>
</evidence>
<dbReference type="InterPro" id="IPR045308">
    <property type="entry name" value="UbiB_bact"/>
</dbReference>
<dbReference type="PANTHER" id="PTHR10566:SF113">
    <property type="entry name" value="PROTEIN ACTIVITY OF BC1 COMPLEX KINASE 7, CHLOROPLASTIC"/>
    <property type="match status" value="1"/>
</dbReference>
<sequence length="516" mass="56998">MQTPLRHITRLLDVALTLARHDALFPLELMGDLPPALRFVRFLAKLRPATRDQAETRPGVRLANALQDLGPTFIKMGQAMATRPDFVGHETARDLANLQDRLPPFPGSEARAIISAELGRPVEELFLSFDDVPIAAASIAQVHFAETLDGKKVAVKVLRPGVEAAFARDLESFRWFARLVERARPELRRLRPTDVIETFANMVEIEMDFRYEAAAASELGENLAQNPHFGVPEIHWQLTARRVLTLERVDGIPLSNREALAAAGYDAKPLAPIIVQSFLEQALFQGFFHADLHQGNLFACPGGRVVAVDFGIMGRLDSATRHTFARILYGFLRRDYEAVAEAHFSAGYVPKDQSRALFAQALRAIGEPIAGRPVSDISLGSLLTQLLKTTETFAMQTQPQLLLLQKTMVMVEGVATNLDPAVNMWEISRPVLERWIKEHLGPKGRLESAGKRLFKLAEEIPDLVRGLNDFLEETRGAGLRLKLDNGQDSGRGWWSGLLLGALAGGAAAVAVLYFLS</sequence>
<dbReference type="EMBL" id="JANWOI010000004">
    <property type="protein sequence ID" value="MDA5194633.1"/>
    <property type="molecule type" value="Genomic_DNA"/>
</dbReference>
<comment type="caution">
    <text evidence="15">The sequence shown here is derived from an EMBL/GenBank/DDBJ whole genome shotgun (WGS) entry which is preliminary data.</text>
</comment>
<dbReference type="InterPro" id="IPR011009">
    <property type="entry name" value="Kinase-like_dom_sf"/>
</dbReference>
<protein>
    <submittedName>
        <fullName evidence="15">2-polyprenylphenol 6-hydroxylase</fullName>
    </submittedName>
</protein>
<evidence type="ECO:0000256" key="13">
    <source>
        <dbReference type="SAM" id="Phobius"/>
    </source>
</evidence>
<organism evidence="15 16">
    <name type="scientific">Govanella unica</name>
    <dbReference type="NCBI Taxonomy" id="2975056"/>
    <lineage>
        <taxon>Bacteria</taxon>
        <taxon>Pseudomonadati</taxon>
        <taxon>Pseudomonadota</taxon>
        <taxon>Alphaproteobacteria</taxon>
        <taxon>Emcibacterales</taxon>
        <taxon>Govanellaceae</taxon>
        <taxon>Govanella</taxon>
    </lineage>
</organism>
<dbReference type="GO" id="GO:0016301">
    <property type="term" value="F:kinase activity"/>
    <property type="evidence" value="ECO:0007669"/>
    <property type="project" value="UniProtKB-KW"/>
</dbReference>
<reference evidence="15" key="2">
    <citation type="journal article" date="2023" name="Syst. Appl. Microbiol.">
        <title>Govania unica gen. nov., sp. nov., a rare biosphere bacterium that represents a novel family in the class Alphaproteobacteria.</title>
        <authorList>
            <person name="Vandamme P."/>
            <person name="Peeters C."/>
            <person name="Hettiarachchi A."/>
            <person name="Cnockaert M."/>
            <person name="Carlier A."/>
        </authorList>
    </citation>
    <scope>NUCLEOTIDE SEQUENCE</scope>
    <source>
        <strain evidence="15">LMG 31809</strain>
    </source>
</reference>